<keyword evidence="6" id="KW-0964">Secreted</keyword>
<comment type="similarity">
    <text evidence="4">Belongs to the multicopper oxidase family.</text>
</comment>
<dbReference type="Pfam" id="PF07731">
    <property type="entry name" value="Cu-oxidase_2"/>
    <property type="match status" value="1"/>
</dbReference>
<reference evidence="16 17" key="1">
    <citation type="journal article" date="2016" name="Mol. Biol. Evol.">
        <title>Comparative Genomics of Early-Diverging Mushroom-Forming Fungi Provides Insights into the Origins of Lignocellulose Decay Capabilities.</title>
        <authorList>
            <person name="Nagy L.G."/>
            <person name="Riley R."/>
            <person name="Tritt A."/>
            <person name="Adam C."/>
            <person name="Daum C."/>
            <person name="Floudas D."/>
            <person name="Sun H."/>
            <person name="Yadav J.S."/>
            <person name="Pangilinan J."/>
            <person name="Larsson K.H."/>
            <person name="Matsuura K."/>
            <person name="Barry K."/>
            <person name="Labutti K."/>
            <person name="Kuo R."/>
            <person name="Ohm R.A."/>
            <person name="Bhattacharya S.S."/>
            <person name="Shirouzu T."/>
            <person name="Yoshinaga Y."/>
            <person name="Martin F.M."/>
            <person name="Grigoriev I.V."/>
            <person name="Hibbett D.S."/>
        </authorList>
    </citation>
    <scope>NUCLEOTIDE SEQUENCE [LARGE SCALE GENOMIC DNA]</scope>
    <source>
        <strain evidence="16 17">93-53</strain>
    </source>
</reference>
<evidence type="ECO:0000256" key="12">
    <source>
        <dbReference type="SAM" id="SignalP"/>
    </source>
</evidence>
<dbReference type="Pfam" id="PF07732">
    <property type="entry name" value="Cu-oxidase_3"/>
    <property type="match status" value="1"/>
</dbReference>
<dbReference type="SUPFAM" id="SSF49503">
    <property type="entry name" value="Cupredoxins"/>
    <property type="match status" value="3"/>
</dbReference>
<keyword evidence="12" id="KW-0732">Signal</keyword>
<evidence type="ECO:0000256" key="2">
    <source>
        <dbReference type="ARBA" id="ARBA00001935"/>
    </source>
</evidence>
<dbReference type="PROSITE" id="PS00079">
    <property type="entry name" value="MULTICOPPER_OXIDASE1"/>
    <property type="match status" value="1"/>
</dbReference>
<evidence type="ECO:0000256" key="1">
    <source>
        <dbReference type="ARBA" id="ARBA00000349"/>
    </source>
</evidence>
<feature type="domain" description="Plastocyanin-like" evidence="14">
    <location>
        <begin position="371"/>
        <end position="491"/>
    </location>
</feature>
<keyword evidence="17" id="KW-1185">Reference proteome</keyword>
<organism evidence="16 17">
    <name type="scientific">Laetiporus sulphureus 93-53</name>
    <dbReference type="NCBI Taxonomy" id="1314785"/>
    <lineage>
        <taxon>Eukaryota</taxon>
        <taxon>Fungi</taxon>
        <taxon>Dikarya</taxon>
        <taxon>Basidiomycota</taxon>
        <taxon>Agaricomycotina</taxon>
        <taxon>Agaricomycetes</taxon>
        <taxon>Polyporales</taxon>
        <taxon>Laetiporus</taxon>
    </lineage>
</organism>
<dbReference type="InterPro" id="IPR001117">
    <property type="entry name" value="Cu-oxidase_2nd"/>
</dbReference>
<evidence type="ECO:0000256" key="4">
    <source>
        <dbReference type="ARBA" id="ARBA00010609"/>
    </source>
</evidence>
<dbReference type="GO" id="GO:0005576">
    <property type="term" value="C:extracellular region"/>
    <property type="evidence" value="ECO:0007669"/>
    <property type="project" value="UniProtKB-SubCell"/>
</dbReference>
<keyword evidence="10" id="KW-1015">Disulfide bond</keyword>
<dbReference type="OrthoDB" id="2121828at2759"/>
<dbReference type="CDD" id="cd13903">
    <property type="entry name" value="CuRO_3_Tv-LCC_like"/>
    <property type="match status" value="1"/>
</dbReference>
<proteinExistence type="inferred from homology"/>
<dbReference type="InterPro" id="IPR008972">
    <property type="entry name" value="Cupredoxin"/>
</dbReference>
<keyword evidence="9" id="KW-0186">Copper</keyword>
<keyword evidence="8" id="KW-0560">Oxidoreductase</keyword>
<accession>A0A165B1X8</accession>
<dbReference type="STRING" id="1314785.A0A165B1X8"/>
<comment type="subcellular location">
    <subcellularLocation>
        <location evidence="3">Secreted</location>
    </subcellularLocation>
</comment>
<name>A0A165B1X8_9APHY</name>
<dbReference type="GO" id="GO:0005507">
    <property type="term" value="F:copper ion binding"/>
    <property type="evidence" value="ECO:0007669"/>
    <property type="project" value="InterPro"/>
</dbReference>
<dbReference type="InterPro" id="IPR011707">
    <property type="entry name" value="Cu-oxidase-like_N"/>
</dbReference>
<evidence type="ECO:0000259" key="15">
    <source>
        <dbReference type="Pfam" id="PF07732"/>
    </source>
</evidence>
<evidence type="ECO:0000256" key="11">
    <source>
        <dbReference type="ARBA" id="ARBA00023180"/>
    </source>
</evidence>
<feature type="domain" description="Plastocyanin-like" evidence="15">
    <location>
        <begin position="32"/>
        <end position="151"/>
    </location>
</feature>
<dbReference type="FunFam" id="2.60.40.420:FF:000045">
    <property type="entry name" value="Laccase 2"/>
    <property type="match status" value="1"/>
</dbReference>
<dbReference type="PANTHER" id="PTHR11709:SF394">
    <property type="entry name" value="FI03373P-RELATED"/>
    <property type="match status" value="1"/>
</dbReference>
<dbReference type="EMBL" id="KV427698">
    <property type="protein sequence ID" value="KZT00077.1"/>
    <property type="molecule type" value="Genomic_DNA"/>
</dbReference>
<protein>
    <recommendedName>
        <fullName evidence="5">laccase</fullName>
        <ecNumber evidence="5">1.10.3.2</ecNumber>
    </recommendedName>
</protein>
<evidence type="ECO:0000259" key="14">
    <source>
        <dbReference type="Pfam" id="PF07731"/>
    </source>
</evidence>
<dbReference type="GO" id="GO:0052716">
    <property type="term" value="F:hydroquinone:oxygen oxidoreductase activity"/>
    <property type="evidence" value="ECO:0007669"/>
    <property type="project" value="UniProtKB-EC"/>
</dbReference>
<dbReference type="InterPro" id="IPR045087">
    <property type="entry name" value="Cu-oxidase_fam"/>
</dbReference>
<evidence type="ECO:0000256" key="8">
    <source>
        <dbReference type="ARBA" id="ARBA00023002"/>
    </source>
</evidence>
<dbReference type="Gene3D" id="2.60.40.420">
    <property type="entry name" value="Cupredoxins - blue copper proteins"/>
    <property type="match status" value="3"/>
</dbReference>
<keyword evidence="11" id="KW-0325">Glycoprotein</keyword>
<evidence type="ECO:0000256" key="3">
    <source>
        <dbReference type="ARBA" id="ARBA00004613"/>
    </source>
</evidence>
<dbReference type="PANTHER" id="PTHR11709">
    <property type="entry name" value="MULTI-COPPER OXIDASE"/>
    <property type="match status" value="1"/>
</dbReference>
<dbReference type="InParanoid" id="A0A165B1X8"/>
<dbReference type="InterPro" id="IPR033138">
    <property type="entry name" value="Cu_oxidase_CS"/>
</dbReference>
<dbReference type="GeneID" id="63828798"/>
<feature type="signal peptide" evidence="12">
    <location>
        <begin position="1"/>
        <end position="20"/>
    </location>
</feature>
<dbReference type="EC" id="1.10.3.2" evidence="5"/>
<evidence type="ECO:0000256" key="6">
    <source>
        <dbReference type="ARBA" id="ARBA00022525"/>
    </source>
</evidence>
<dbReference type="InterPro" id="IPR011706">
    <property type="entry name" value="Cu-oxidase_C"/>
</dbReference>
<comment type="catalytic activity">
    <reaction evidence="1">
        <text>4 hydroquinone + O2 = 4 benzosemiquinone + 2 H2O</text>
        <dbReference type="Rhea" id="RHEA:11276"/>
        <dbReference type="ChEBI" id="CHEBI:15377"/>
        <dbReference type="ChEBI" id="CHEBI:15379"/>
        <dbReference type="ChEBI" id="CHEBI:17594"/>
        <dbReference type="ChEBI" id="CHEBI:17977"/>
        <dbReference type="EC" id="1.10.3.2"/>
    </reaction>
</comment>
<keyword evidence="7" id="KW-0479">Metal-binding</keyword>
<evidence type="ECO:0000256" key="9">
    <source>
        <dbReference type="ARBA" id="ARBA00023008"/>
    </source>
</evidence>
<feature type="domain" description="Plastocyanin-like" evidence="13">
    <location>
        <begin position="163"/>
        <end position="307"/>
    </location>
</feature>
<comment type="cofactor">
    <cofactor evidence="2">
        <name>Cu cation</name>
        <dbReference type="ChEBI" id="CHEBI:23378"/>
    </cofactor>
</comment>
<evidence type="ECO:0000313" key="17">
    <source>
        <dbReference type="Proteomes" id="UP000076871"/>
    </source>
</evidence>
<feature type="chain" id="PRO_5007855449" description="laccase" evidence="12">
    <location>
        <begin position="21"/>
        <end position="520"/>
    </location>
</feature>
<evidence type="ECO:0000256" key="7">
    <source>
        <dbReference type="ARBA" id="ARBA00022723"/>
    </source>
</evidence>
<sequence length="520" mass="57113">MASFILTSAFTAISLYIGTAASLGPVTSLTLTNGPVTPDGFTREAVLVNGVTPGPPITGYKGDNFQINVQNELQDHSMNRTTTVHWHGLFQHHTNWADGTAFVTQCPIASHNSFLYDFNVPDQAGTFWYHSHESYQYCDGLRGPFIVYDPDDPYADLYDVDNESTIITLTDWYHIPTAQVPIPSNSEAVLINGLGRQANDTTSPLSVITVTQGKRYRFRLISMACEAYFNFSIDNHTVTIIEADGQSTQPLPGIDSIEIFAAQRYSFILEANQTIGNYWIRASPENVAVGTTPLPPPPGMAILRYVGAPDEEPTTISFTNHPLNESDLRAYGNHPVPGEPYPGGADVNINLDFFFNFTDGLFYVNNHTFQSPSVPVLLQILHGDYSPWDLMPEGSIYGLPPNKSVEISMPGGVIGGPHPLHLHGHSFSVVRSAGQLTPNYDNPVIRDTVSIGLAGDNVTIRFDTNNPGPWFLHCHIDFHLNTGFAVVMAEDTYATPYVDAPPLEWDALCPIFDALPISDH</sequence>
<dbReference type="AlphaFoldDB" id="A0A165B1X8"/>
<evidence type="ECO:0000256" key="10">
    <source>
        <dbReference type="ARBA" id="ARBA00023157"/>
    </source>
</evidence>
<evidence type="ECO:0000313" key="16">
    <source>
        <dbReference type="EMBL" id="KZT00077.1"/>
    </source>
</evidence>
<gene>
    <name evidence="16" type="ORF">LAESUDRAFT_753361</name>
</gene>
<evidence type="ECO:0000256" key="5">
    <source>
        <dbReference type="ARBA" id="ARBA00012297"/>
    </source>
</evidence>
<dbReference type="RefSeq" id="XP_040757817.1">
    <property type="nucleotide sequence ID" value="XM_040911770.1"/>
</dbReference>
<dbReference type="Pfam" id="PF00394">
    <property type="entry name" value="Cu-oxidase"/>
    <property type="match status" value="1"/>
</dbReference>
<evidence type="ECO:0000259" key="13">
    <source>
        <dbReference type="Pfam" id="PF00394"/>
    </source>
</evidence>
<dbReference type="Proteomes" id="UP000076871">
    <property type="component" value="Unassembled WGS sequence"/>
</dbReference>